<feature type="signal peptide" evidence="2">
    <location>
        <begin position="1"/>
        <end position="19"/>
    </location>
</feature>
<dbReference type="EMBL" id="JAYXHS010000001">
    <property type="protein sequence ID" value="MEC5384556.1"/>
    <property type="molecule type" value="Genomic_DNA"/>
</dbReference>
<evidence type="ECO:0000256" key="2">
    <source>
        <dbReference type="SAM" id="SignalP"/>
    </source>
</evidence>
<reference evidence="3 4" key="1">
    <citation type="submission" date="2024-01" db="EMBL/GenBank/DDBJ databases">
        <title>Uliginosibacterium soil sp. nov.</title>
        <authorList>
            <person name="Lv Y."/>
        </authorList>
    </citation>
    <scope>NUCLEOTIDE SEQUENCE [LARGE SCALE GENOMIC DNA]</scope>
    <source>
        <strain evidence="3 4">H3</strain>
    </source>
</reference>
<gene>
    <name evidence="3" type="ORF">VVD49_02420</name>
</gene>
<protein>
    <recommendedName>
        <fullName evidence="5">Outer membrane protein beta-barrel domain-containing protein</fullName>
    </recommendedName>
</protein>
<evidence type="ECO:0000313" key="4">
    <source>
        <dbReference type="Proteomes" id="UP001331561"/>
    </source>
</evidence>
<feature type="chain" id="PRO_5045649078" description="Outer membrane protein beta-barrel domain-containing protein" evidence="2">
    <location>
        <begin position="20"/>
        <end position="217"/>
    </location>
</feature>
<dbReference type="RefSeq" id="WP_327597531.1">
    <property type="nucleotide sequence ID" value="NZ_JAYXHS010000001.1"/>
</dbReference>
<comment type="caution">
    <text evidence="3">The sequence shown here is derived from an EMBL/GenBank/DDBJ whole genome shotgun (WGS) entry which is preliminary data.</text>
</comment>
<accession>A0ABU6JYS3</accession>
<evidence type="ECO:0000256" key="1">
    <source>
        <dbReference type="ARBA" id="ARBA00004442"/>
    </source>
</evidence>
<keyword evidence="4" id="KW-1185">Reference proteome</keyword>
<proteinExistence type="predicted"/>
<dbReference type="InterPro" id="IPR011250">
    <property type="entry name" value="OMP/PagP_B-barrel"/>
</dbReference>
<evidence type="ECO:0008006" key="5">
    <source>
        <dbReference type="Google" id="ProtNLM"/>
    </source>
</evidence>
<name>A0ABU6JYS3_9RHOO</name>
<sequence>MRHFSFSILAMILSSASHAQAPSAAPSSAAPRNAITLYGGYRAGGSFSEQDTGNTIDVKDSGAASLAVDIGIDPQRQVQIFLSHQSTHMDFSKVAAPKSSALGESRLPLTVDYLHVGGTYFYEGTIGTGPYVVGGIGASIFQLDGPGYGQEVFPSINLGLGYQWMFARHLAVRLEGRVYGNLLKGSGGMFCSGGCVVSIQGNSLGQAEALLGISLPF</sequence>
<comment type="subcellular location">
    <subcellularLocation>
        <location evidence="1">Cell outer membrane</location>
    </subcellularLocation>
</comment>
<dbReference type="SUPFAM" id="SSF56925">
    <property type="entry name" value="OMPA-like"/>
    <property type="match status" value="1"/>
</dbReference>
<organism evidence="3 4">
    <name type="scientific">Uliginosibacterium silvisoli</name>
    <dbReference type="NCBI Taxonomy" id="3114758"/>
    <lineage>
        <taxon>Bacteria</taxon>
        <taxon>Pseudomonadati</taxon>
        <taxon>Pseudomonadota</taxon>
        <taxon>Betaproteobacteria</taxon>
        <taxon>Rhodocyclales</taxon>
        <taxon>Zoogloeaceae</taxon>
        <taxon>Uliginosibacterium</taxon>
    </lineage>
</organism>
<dbReference type="Gene3D" id="2.40.160.20">
    <property type="match status" value="1"/>
</dbReference>
<keyword evidence="2" id="KW-0732">Signal</keyword>
<evidence type="ECO:0000313" key="3">
    <source>
        <dbReference type="EMBL" id="MEC5384556.1"/>
    </source>
</evidence>
<dbReference type="Proteomes" id="UP001331561">
    <property type="component" value="Unassembled WGS sequence"/>
</dbReference>